<feature type="transmembrane region" description="Helical" evidence="13">
    <location>
        <begin position="94"/>
        <end position="115"/>
    </location>
</feature>
<keyword evidence="12 13" id="KW-0472">Membrane</keyword>
<evidence type="ECO:0000313" key="15">
    <source>
        <dbReference type="EMBL" id="KKU34112.1"/>
    </source>
</evidence>
<keyword evidence="11" id="KW-0482">Metalloprotease</keyword>
<keyword evidence="5" id="KW-0645">Protease</keyword>
<evidence type="ECO:0000256" key="10">
    <source>
        <dbReference type="ARBA" id="ARBA00022989"/>
    </source>
</evidence>
<comment type="similarity">
    <text evidence="3">Belongs to the peptidase M50B family.</text>
</comment>
<feature type="transmembrane region" description="Helical" evidence="13">
    <location>
        <begin position="182"/>
        <end position="201"/>
    </location>
</feature>
<keyword evidence="6 13" id="KW-0812">Transmembrane</keyword>
<feature type="transmembrane region" description="Helical" evidence="13">
    <location>
        <begin position="127"/>
        <end position="148"/>
    </location>
</feature>
<keyword evidence="7" id="KW-0479">Metal-binding</keyword>
<evidence type="ECO:0000256" key="11">
    <source>
        <dbReference type="ARBA" id="ARBA00023049"/>
    </source>
</evidence>
<feature type="domain" description="Peptidase M50" evidence="14">
    <location>
        <begin position="128"/>
        <end position="188"/>
    </location>
</feature>
<dbReference type="InterPro" id="IPR052348">
    <property type="entry name" value="Metallopeptidase_M50B"/>
</dbReference>
<dbReference type="EMBL" id="LCMG01000003">
    <property type="protein sequence ID" value="KKU34112.1"/>
    <property type="molecule type" value="Genomic_DNA"/>
</dbReference>
<evidence type="ECO:0000256" key="4">
    <source>
        <dbReference type="ARBA" id="ARBA00022475"/>
    </source>
</evidence>
<reference evidence="15 16" key="1">
    <citation type="journal article" date="2015" name="Nature">
        <title>rRNA introns, odd ribosomes, and small enigmatic genomes across a large radiation of phyla.</title>
        <authorList>
            <person name="Brown C.T."/>
            <person name="Hug L.A."/>
            <person name="Thomas B.C."/>
            <person name="Sharon I."/>
            <person name="Castelle C.J."/>
            <person name="Singh A."/>
            <person name="Wilkins M.J."/>
            <person name="Williams K.H."/>
            <person name="Banfield J.F."/>
        </authorList>
    </citation>
    <scope>NUCLEOTIDE SEQUENCE [LARGE SCALE GENOMIC DNA]</scope>
</reference>
<evidence type="ECO:0000256" key="12">
    <source>
        <dbReference type="ARBA" id="ARBA00023136"/>
    </source>
</evidence>
<dbReference type="PANTHER" id="PTHR35864:SF1">
    <property type="entry name" value="ZINC METALLOPROTEASE YWHC-RELATED"/>
    <property type="match status" value="1"/>
</dbReference>
<dbReference type="PANTHER" id="PTHR35864">
    <property type="entry name" value="ZINC METALLOPROTEASE MJ0611-RELATED"/>
    <property type="match status" value="1"/>
</dbReference>
<evidence type="ECO:0000256" key="6">
    <source>
        <dbReference type="ARBA" id="ARBA00022692"/>
    </source>
</evidence>
<dbReference type="Pfam" id="PF02163">
    <property type="entry name" value="Peptidase_M50"/>
    <property type="match status" value="1"/>
</dbReference>
<name>A0A0G1PN68_9BACT</name>
<evidence type="ECO:0000256" key="13">
    <source>
        <dbReference type="SAM" id="Phobius"/>
    </source>
</evidence>
<keyword evidence="9" id="KW-0862">Zinc</keyword>
<accession>A0A0G1PN68</accession>
<evidence type="ECO:0000256" key="5">
    <source>
        <dbReference type="ARBA" id="ARBA00022670"/>
    </source>
</evidence>
<evidence type="ECO:0000256" key="7">
    <source>
        <dbReference type="ARBA" id="ARBA00022723"/>
    </source>
</evidence>
<evidence type="ECO:0000256" key="1">
    <source>
        <dbReference type="ARBA" id="ARBA00001947"/>
    </source>
</evidence>
<dbReference type="GO" id="GO:0005886">
    <property type="term" value="C:plasma membrane"/>
    <property type="evidence" value="ECO:0007669"/>
    <property type="project" value="UniProtKB-SubCell"/>
</dbReference>
<keyword evidence="4" id="KW-1003">Cell membrane</keyword>
<comment type="caution">
    <text evidence="15">The sequence shown here is derived from an EMBL/GenBank/DDBJ whole genome shotgun (WGS) entry which is preliminary data.</text>
</comment>
<keyword evidence="10 13" id="KW-1133">Transmembrane helix</keyword>
<feature type="transmembrane region" description="Helical" evidence="13">
    <location>
        <begin position="12"/>
        <end position="34"/>
    </location>
</feature>
<gene>
    <name evidence="15" type="ORF">UX45_C0003G0003</name>
</gene>
<organism evidence="15 16">
    <name type="scientific">Candidatus Uhrbacteria bacterium GW2011_GWF2_46_218</name>
    <dbReference type="NCBI Taxonomy" id="1619001"/>
    <lineage>
        <taxon>Bacteria</taxon>
        <taxon>Candidatus Uhriibacteriota</taxon>
    </lineage>
</organism>
<dbReference type="GO" id="GO:0046872">
    <property type="term" value="F:metal ion binding"/>
    <property type="evidence" value="ECO:0007669"/>
    <property type="project" value="UniProtKB-KW"/>
</dbReference>
<comment type="cofactor">
    <cofactor evidence="1">
        <name>Zn(2+)</name>
        <dbReference type="ChEBI" id="CHEBI:29105"/>
    </cofactor>
</comment>
<evidence type="ECO:0000256" key="8">
    <source>
        <dbReference type="ARBA" id="ARBA00022801"/>
    </source>
</evidence>
<evidence type="ECO:0000256" key="9">
    <source>
        <dbReference type="ARBA" id="ARBA00022833"/>
    </source>
</evidence>
<dbReference type="InterPro" id="IPR044537">
    <property type="entry name" value="Rip2-like"/>
</dbReference>
<evidence type="ECO:0000256" key="3">
    <source>
        <dbReference type="ARBA" id="ARBA00007931"/>
    </source>
</evidence>
<dbReference type="Proteomes" id="UP000034705">
    <property type="component" value="Unassembled WGS sequence"/>
</dbReference>
<evidence type="ECO:0000313" key="16">
    <source>
        <dbReference type="Proteomes" id="UP000034705"/>
    </source>
</evidence>
<proteinExistence type="inferred from homology"/>
<evidence type="ECO:0000256" key="2">
    <source>
        <dbReference type="ARBA" id="ARBA00004651"/>
    </source>
</evidence>
<dbReference type="GO" id="GO:0008237">
    <property type="term" value="F:metallopeptidase activity"/>
    <property type="evidence" value="ECO:0007669"/>
    <property type="project" value="UniProtKB-KW"/>
</dbReference>
<dbReference type="AlphaFoldDB" id="A0A0G1PN68"/>
<comment type="subcellular location">
    <subcellularLocation>
        <location evidence="2">Cell membrane</location>
        <topology evidence="2">Multi-pass membrane protein</topology>
    </subcellularLocation>
</comment>
<dbReference type="PATRIC" id="fig|1619001.3.peg.190"/>
<sequence length="227" mass="25832">MQIFSLLFQNPFLALVWVMAILCALTLHEFSHALMAHWRGDSTAERANRLTLNPLAHIDLLGLIPLLFFGFGWAKPVPFNPYNFRYPKWDSVLVALAGPASNLLFASVAAILLRFLLIQSLFTPTNLLVVFLFLLVLINLFLMMFNLIPIHPLDGSKLLDALLDAPRYQALRIKIATYGPQILLLLVFLSLLTPLNIFFFISEPSFLFCNFLVGDRCDLFYFFIFSS</sequence>
<feature type="transmembrane region" description="Helical" evidence="13">
    <location>
        <begin position="55"/>
        <end position="74"/>
    </location>
</feature>
<dbReference type="CDD" id="cd06158">
    <property type="entry name" value="S2P-M50_like_1"/>
    <property type="match status" value="1"/>
</dbReference>
<dbReference type="InterPro" id="IPR008915">
    <property type="entry name" value="Peptidase_M50"/>
</dbReference>
<keyword evidence="8" id="KW-0378">Hydrolase</keyword>
<evidence type="ECO:0000259" key="14">
    <source>
        <dbReference type="Pfam" id="PF02163"/>
    </source>
</evidence>
<protein>
    <submittedName>
        <fullName evidence="15">Peptidase M50</fullName>
    </submittedName>
</protein>
<dbReference type="GO" id="GO:0006508">
    <property type="term" value="P:proteolysis"/>
    <property type="evidence" value="ECO:0007669"/>
    <property type="project" value="UniProtKB-KW"/>
</dbReference>